<keyword evidence="3" id="KW-1185">Reference proteome</keyword>
<organism evidence="2 3">
    <name type="scientific">Goodea atripinnis</name>
    <dbReference type="NCBI Taxonomy" id="208336"/>
    <lineage>
        <taxon>Eukaryota</taxon>
        <taxon>Metazoa</taxon>
        <taxon>Chordata</taxon>
        <taxon>Craniata</taxon>
        <taxon>Vertebrata</taxon>
        <taxon>Euteleostomi</taxon>
        <taxon>Actinopterygii</taxon>
        <taxon>Neopterygii</taxon>
        <taxon>Teleostei</taxon>
        <taxon>Neoteleostei</taxon>
        <taxon>Acanthomorphata</taxon>
        <taxon>Ovalentaria</taxon>
        <taxon>Atherinomorphae</taxon>
        <taxon>Cyprinodontiformes</taxon>
        <taxon>Goodeidae</taxon>
        <taxon>Goodea</taxon>
    </lineage>
</organism>
<sequence>VTEAYQVALQDSLVHRACLGLQEQDYQDLRESLDFKGQWVQEGFQGKVFQERRVIKDLLDKGGKTETQGTLDHLVPLDLWGGPEKEESQDLQGSPLELVFVIDSSERVGPENFEMVKDFVNAIIDQFTVSKEASRIGVVLYSHLNSVVVSLQWQPSQDEIKAAIRAMPYLGKGTFTGSAIHQAKQLFQASRPHVRKVAVVLTDSQSDQRDFLQFKRTATDAHAEGIEVFVIGVVKKTDLLNEEFLSEIKTIGSDPDEDHVYLIDDFRLLPGKLLHYIILLSF</sequence>
<gene>
    <name evidence="2" type="ORF">GOODEAATRI_024724</name>
</gene>
<comment type="caution">
    <text evidence="2">The sequence shown here is derived from an EMBL/GenBank/DDBJ whole genome shotgun (WGS) entry which is preliminary data.</text>
</comment>
<dbReference type="EMBL" id="JAHRIO010072775">
    <property type="protein sequence ID" value="MEQ2182681.1"/>
    <property type="molecule type" value="Genomic_DNA"/>
</dbReference>
<proteinExistence type="predicted"/>
<feature type="domain" description="VWFA" evidence="1">
    <location>
        <begin position="97"/>
        <end position="277"/>
    </location>
</feature>
<evidence type="ECO:0000313" key="2">
    <source>
        <dbReference type="EMBL" id="MEQ2182681.1"/>
    </source>
</evidence>
<protein>
    <recommendedName>
        <fullName evidence="1">VWFA domain-containing protein</fullName>
    </recommendedName>
</protein>
<dbReference type="InterPro" id="IPR036465">
    <property type="entry name" value="vWFA_dom_sf"/>
</dbReference>
<dbReference type="PROSITE" id="PS50234">
    <property type="entry name" value="VWFA"/>
    <property type="match status" value="1"/>
</dbReference>
<evidence type="ECO:0000313" key="3">
    <source>
        <dbReference type="Proteomes" id="UP001476798"/>
    </source>
</evidence>
<accession>A0ABV0PGS8</accession>
<dbReference type="InterPro" id="IPR002035">
    <property type="entry name" value="VWF_A"/>
</dbReference>
<dbReference type="SMART" id="SM00327">
    <property type="entry name" value="VWA"/>
    <property type="match status" value="1"/>
</dbReference>
<evidence type="ECO:0000259" key="1">
    <source>
        <dbReference type="PROSITE" id="PS50234"/>
    </source>
</evidence>
<feature type="non-terminal residue" evidence="2">
    <location>
        <position position="1"/>
    </location>
</feature>
<dbReference type="Pfam" id="PF00092">
    <property type="entry name" value="VWA"/>
    <property type="match status" value="1"/>
</dbReference>
<reference evidence="2 3" key="1">
    <citation type="submission" date="2021-06" db="EMBL/GenBank/DDBJ databases">
        <authorList>
            <person name="Palmer J.M."/>
        </authorList>
    </citation>
    <scope>NUCLEOTIDE SEQUENCE [LARGE SCALE GENOMIC DNA]</scope>
    <source>
        <strain evidence="2 3">GA_2019</strain>
        <tissue evidence="2">Muscle</tissue>
    </source>
</reference>
<dbReference type="InterPro" id="IPR050525">
    <property type="entry name" value="ECM_Assembly_Org"/>
</dbReference>
<dbReference type="Gene3D" id="3.40.50.410">
    <property type="entry name" value="von Willebrand factor, type A domain"/>
    <property type="match status" value="1"/>
</dbReference>
<dbReference type="PANTHER" id="PTHR24020:SF18">
    <property type="entry name" value="COLLAGEN ALPHA-1(VI) CHAIN"/>
    <property type="match status" value="1"/>
</dbReference>
<dbReference type="PRINTS" id="PR00453">
    <property type="entry name" value="VWFADOMAIN"/>
</dbReference>
<dbReference type="SUPFAM" id="SSF53300">
    <property type="entry name" value="vWA-like"/>
    <property type="match status" value="1"/>
</dbReference>
<dbReference type="Proteomes" id="UP001476798">
    <property type="component" value="Unassembled WGS sequence"/>
</dbReference>
<dbReference type="PANTHER" id="PTHR24020">
    <property type="entry name" value="COLLAGEN ALPHA"/>
    <property type="match status" value="1"/>
</dbReference>
<name>A0ABV0PGS8_9TELE</name>